<keyword evidence="10" id="KW-1185">Reference proteome</keyword>
<dbReference type="SUPFAM" id="SSF74853">
    <property type="entry name" value="Lamin A/C globular tail domain"/>
    <property type="match status" value="1"/>
</dbReference>
<dbReference type="InterPro" id="IPR036415">
    <property type="entry name" value="Lamin_tail_dom_sf"/>
</dbReference>
<feature type="compositionally biased region" description="Low complexity" evidence="6">
    <location>
        <begin position="436"/>
        <end position="448"/>
    </location>
</feature>
<dbReference type="Gene3D" id="1.20.5.1160">
    <property type="entry name" value="Vasodilator-stimulated phosphoprotein"/>
    <property type="match status" value="1"/>
</dbReference>
<comment type="caution">
    <text evidence="9">The sequence shown here is derived from an EMBL/GenBank/DDBJ whole genome shotgun (WGS) entry which is preliminary data.</text>
</comment>
<name>A0A8J2LPH0_9BILA</name>
<accession>A0A8J2LPH0</accession>
<evidence type="ECO:0000256" key="6">
    <source>
        <dbReference type="SAM" id="MobiDB-lite"/>
    </source>
</evidence>
<dbReference type="GO" id="GO:0005882">
    <property type="term" value="C:intermediate filament"/>
    <property type="evidence" value="ECO:0007669"/>
    <property type="project" value="UniProtKB-KW"/>
</dbReference>
<sequence>MSASKQKRSSSRTTSLASSSRIAAAEYPILIESGGDGTESSLKYDSYFRDTEIELFYEGFLNLAVTGSISVSPSRRTRQYEKDTLSNLNDRLAVYIDRVRQLEIENERLNVRINESEVVEKKERHDLVARYEAKVKELRDLIDDALKEKTRVNMEAKSALAERDNLRPRIGKLEKELKQSEKLRLSNDNLIQDLQARLNSADNMRRHLEDENKNLLAENEDLKQQLEMLRKQIEDEALANTALHNQNQSLKEDYEFLKRTHEGQLEEIHRKRQVEMTTTAREMERTYESRLQEQLQAMRTEFDDRLNRNRRDIDETYKNKLNEANEAHQQMNLAKEEASRLRLRIHEMEKVGSGFESRIDGLNKKIADLESQLRFVRDDSDVRISQRDKRIMELQGEIDRLLNEYQDLFDLKVQLDTELKAYQNLLEGEESRLNISQQSSGGSPASPSVGDRFSLSYTDSGHRRPIKRKRFNASDDSLYYRNTAKSYKTTSNSDCDIEIEEHDTDGKFIKLVNKGEETISIGQWAIKSIANDKETVYKFHSRQTMKPGDIITVWSADSGEKHTPPSQLVMKNQQWPAGDRVKTSLVDADGNKMATRESIAELQYGQFVSDDGQDPDQRCAVM</sequence>
<keyword evidence="2" id="KW-0403">Intermediate filament</keyword>
<feature type="coiled-coil region" evidence="5">
    <location>
        <begin position="317"/>
        <end position="432"/>
    </location>
</feature>
<proteinExistence type="predicted"/>
<feature type="domain" description="IF rod" evidence="8">
    <location>
        <begin position="81"/>
        <end position="433"/>
    </location>
</feature>
<dbReference type="PROSITE" id="PS51841">
    <property type="entry name" value="LTD"/>
    <property type="match status" value="1"/>
</dbReference>
<reference evidence="9" key="1">
    <citation type="submission" date="2021-09" db="EMBL/GenBank/DDBJ databases">
        <authorList>
            <consortium name="Pathogen Informatics"/>
        </authorList>
    </citation>
    <scope>NUCLEOTIDE SEQUENCE</scope>
</reference>
<evidence type="ECO:0000256" key="3">
    <source>
        <dbReference type="ARBA" id="ARBA00023054"/>
    </source>
</evidence>
<dbReference type="Pfam" id="PF00932">
    <property type="entry name" value="LTD"/>
    <property type="match status" value="1"/>
</dbReference>
<dbReference type="GO" id="GO:0006998">
    <property type="term" value="P:nuclear envelope organization"/>
    <property type="evidence" value="ECO:0007669"/>
    <property type="project" value="TreeGrafter"/>
</dbReference>
<feature type="domain" description="LTD" evidence="7">
    <location>
        <begin position="480"/>
        <end position="606"/>
    </location>
</feature>
<dbReference type="Proteomes" id="UP000746747">
    <property type="component" value="Unassembled WGS sequence"/>
</dbReference>
<dbReference type="PANTHER" id="PTHR45721:SF11">
    <property type="entry name" value="LAMIN DM0-RELATED"/>
    <property type="match status" value="1"/>
</dbReference>
<dbReference type="SMART" id="SM01391">
    <property type="entry name" value="Filament"/>
    <property type="match status" value="1"/>
</dbReference>
<dbReference type="InterPro" id="IPR001322">
    <property type="entry name" value="Lamin_tail_dom"/>
</dbReference>
<evidence type="ECO:0008006" key="11">
    <source>
        <dbReference type="Google" id="ProtNLM"/>
    </source>
</evidence>
<dbReference type="Gene3D" id="1.20.5.170">
    <property type="match status" value="1"/>
</dbReference>
<evidence type="ECO:0000256" key="5">
    <source>
        <dbReference type="SAM" id="Coils"/>
    </source>
</evidence>
<dbReference type="InterPro" id="IPR039008">
    <property type="entry name" value="IF_rod_dom"/>
</dbReference>
<dbReference type="Pfam" id="PF00038">
    <property type="entry name" value="Filament"/>
    <property type="match status" value="1"/>
</dbReference>
<comment type="subcellular location">
    <subcellularLocation>
        <location evidence="1">Nucleus</location>
    </subcellularLocation>
</comment>
<protein>
    <recommendedName>
        <fullName evidence="11">Lamin</fullName>
    </recommendedName>
</protein>
<keyword evidence="3 5" id="KW-0175">Coiled coil</keyword>
<dbReference type="GO" id="GO:0090435">
    <property type="term" value="P:protein localization to nuclear envelope"/>
    <property type="evidence" value="ECO:0007669"/>
    <property type="project" value="TreeGrafter"/>
</dbReference>
<evidence type="ECO:0000256" key="4">
    <source>
        <dbReference type="ARBA" id="ARBA00023242"/>
    </source>
</evidence>
<evidence type="ECO:0000256" key="2">
    <source>
        <dbReference type="ARBA" id="ARBA00022754"/>
    </source>
</evidence>
<dbReference type="AlphaFoldDB" id="A0A8J2LPH0"/>
<evidence type="ECO:0000259" key="8">
    <source>
        <dbReference type="PROSITE" id="PS51842"/>
    </source>
</evidence>
<evidence type="ECO:0000259" key="7">
    <source>
        <dbReference type="PROSITE" id="PS51841"/>
    </source>
</evidence>
<dbReference type="GO" id="GO:0007097">
    <property type="term" value="P:nuclear migration"/>
    <property type="evidence" value="ECO:0007669"/>
    <property type="project" value="TreeGrafter"/>
</dbReference>
<dbReference type="EMBL" id="CAKAEH010000840">
    <property type="protein sequence ID" value="CAG9532024.1"/>
    <property type="molecule type" value="Genomic_DNA"/>
</dbReference>
<gene>
    <name evidence="9" type="ORF">CJOHNSTONI_LOCUS2368</name>
</gene>
<evidence type="ECO:0000313" key="10">
    <source>
        <dbReference type="Proteomes" id="UP000746747"/>
    </source>
</evidence>
<organism evidence="9 10">
    <name type="scientific">Cercopithifilaria johnstoni</name>
    <dbReference type="NCBI Taxonomy" id="2874296"/>
    <lineage>
        <taxon>Eukaryota</taxon>
        <taxon>Metazoa</taxon>
        <taxon>Ecdysozoa</taxon>
        <taxon>Nematoda</taxon>
        <taxon>Chromadorea</taxon>
        <taxon>Rhabditida</taxon>
        <taxon>Spirurina</taxon>
        <taxon>Spiruromorpha</taxon>
        <taxon>Filarioidea</taxon>
        <taxon>Onchocercidae</taxon>
        <taxon>Cercopithifilaria</taxon>
    </lineage>
</organism>
<dbReference type="PANTHER" id="PTHR45721">
    <property type="entry name" value="LAMIN DM0-RELATED"/>
    <property type="match status" value="1"/>
</dbReference>
<dbReference type="GO" id="GO:0005652">
    <property type="term" value="C:nuclear lamina"/>
    <property type="evidence" value="ECO:0007669"/>
    <property type="project" value="TreeGrafter"/>
</dbReference>
<dbReference type="GO" id="GO:0051664">
    <property type="term" value="P:nuclear pore localization"/>
    <property type="evidence" value="ECO:0007669"/>
    <property type="project" value="TreeGrafter"/>
</dbReference>
<keyword evidence="4" id="KW-0539">Nucleus</keyword>
<dbReference type="Gene3D" id="2.60.40.1260">
    <property type="entry name" value="Lamin Tail domain"/>
    <property type="match status" value="1"/>
</dbReference>
<dbReference type="PROSITE" id="PS51842">
    <property type="entry name" value="IF_ROD_2"/>
    <property type="match status" value="1"/>
</dbReference>
<feature type="coiled-coil region" evidence="5">
    <location>
        <begin position="85"/>
        <end position="267"/>
    </location>
</feature>
<dbReference type="GO" id="GO:0005200">
    <property type="term" value="F:structural constituent of cytoskeleton"/>
    <property type="evidence" value="ECO:0007669"/>
    <property type="project" value="TreeGrafter"/>
</dbReference>
<evidence type="ECO:0000313" key="9">
    <source>
        <dbReference type="EMBL" id="CAG9532024.1"/>
    </source>
</evidence>
<dbReference type="SUPFAM" id="SSF64593">
    <property type="entry name" value="Intermediate filament protein, coiled coil region"/>
    <property type="match status" value="2"/>
</dbReference>
<dbReference type="GO" id="GO:0031507">
    <property type="term" value="P:heterochromatin formation"/>
    <property type="evidence" value="ECO:0007669"/>
    <property type="project" value="TreeGrafter"/>
</dbReference>
<evidence type="ECO:0000256" key="1">
    <source>
        <dbReference type="ARBA" id="ARBA00004123"/>
    </source>
</evidence>
<feature type="region of interest" description="Disordered" evidence="6">
    <location>
        <begin position="433"/>
        <end position="461"/>
    </location>
</feature>
<dbReference type="OrthoDB" id="102442at2759"/>